<sequence length="82" mass="8651">MVHPHAASVLGRALKAPWDEGGTQEEHRDGHLAPARAGGRSAVRGADRLTAECGRASRRAVPLEEAHVTSGADEFRVDPSST</sequence>
<evidence type="ECO:0000313" key="2">
    <source>
        <dbReference type="EMBL" id="NYE50127.1"/>
    </source>
</evidence>
<proteinExistence type="predicted"/>
<feature type="compositionally biased region" description="Low complexity" evidence="1">
    <location>
        <begin position="33"/>
        <end position="44"/>
    </location>
</feature>
<keyword evidence="3" id="KW-1185">Reference proteome</keyword>
<protein>
    <submittedName>
        <fullName evidence="2">Uncharacterized protein</fullName>
    </submittedName>
</protein>
<evidence type="ECO:0000313" key="3">
    <source>
        <dbReference type="Proteomes" id="UP000589036"/>
    </source>
</evidence>
<feature type="region of interest" description="Disordered" evidence="1">
    <location>
        <begin position="60"/>
        <end position="82"/>
    </location>
</feature>
<feature type="compositionally biased region" description="Basic and acidic residues" evidence="1">
    <location>
        <begin position="61"/>
        <end position="82"/>
    </location>
</feature>
<gene>
    <name evidence="2" type="ORF">HDA32_005247</name>
</gene>
<comment type="caution">
    <text evidence="2">The sequence shown here is derived from an EMBL/GenBank/DDBJ whole genome shotgun (WGS) entry which is preliminary data.</text>
</comment>
<evidence type="ECO:0000256" key="1">
    <source>
        <dbReference type="SAM" id="MobiDB-lite"/>
    </source>
</evidence>
<accession>A0A852U3F6</accession>
<dbReference type="Proteomes" id="UP000589036">
    <property type="component" value="Unassembled WGS sequence"/>
</dbReference>
<organism evidence="2 3">
    <name type="scientific">Spinactinospora alkalitolerans</name>
    <dbReference type="NCBI Taxonomy" id="687207"/>
    <lineage>
        <taxon>Bacteria</taxon>
        <taxon>Bacillati</taxon>
        <taxon>Actinomycetota</taxon>
        <taxon>Actinomycetes</taxon>
        <taxon>Streptosporangiales</taxon>
        <taxon>Nocardiopsidaceae</taxon>
        <taxon>Spinactinospora</taxon>
    </lineage>
</organism>
<reference evidence="2 3" key="1">
    <citation type="submission" date="2020-07" db="EMBL/GenBank/DDBJ databases">
        <title>Sequencing the genomes of 1000 actinobacteria strains.</title>
        <authorList>
            <person name="Klenk H.-P."/>
        </authorList>
    </citation>
    <scope>NUCLEOTIDE SEQUENCE [LARGE SCALE GENOMIC DNA]</scope>
    <source>
        <strain evidence="2 3">CXB654</strain>
    </source>
</reference>
<name>A0A852U3F6_9ACTN</name>
<feature type="region of interest" description="Disordered" evidence="1">
    <location>
        <begin position="1"/>
        <end position="46"/>
    </location>
</feature>
<dbReference type="EMBL" id="JACCCC010000001">
    <property type="protein sequence ID" value="NYE50127.1"/>
    <property type="molecule type" value="Genomic_DNA"/>
</dbReference>
<dbReference type="AlphaFoldDB" id="A0A852U3F6"/>